<feature type="domain" description="Helix-hairpin-helix DNA-binding motif class 1" evidence="3">
    <location>
        <begin position="64"/>
        <end position="83"/>
    </location>
</feature>
<dbReference type="RefSeq" id="WP_069633681.1">
    <property type="nucleotide sequence ID" value="NZ_JXKZ01000001.1"/>
</dbReference>
<dbReference type="Gene3D" id="3.80.10.10">
    <property type="entry name" value="Ribonuclease Inhibitor"/>
    <property type="match status" value="1"/>
</dbReference>
<dbReference type="AlphaFoldDB" id="A0A1E5H3V5"/>
<name>A0A1E5H3V5_9ENTE</name>
<evidence type="ECO:0000259" key="3">
    <source>
        <dbReference type="SMART" id="SM00278"/>
    </source>
</evidence>
<dbReference type="Gene3D" id="1.10.8.390">
    <property type="entry name" value="Internalin N-terminal Cap domain-like"/>
    <property type="match status" value="1"/>
</dbReference>
<dbReference type="InterPro" id="IPR001611">
    <property type="entry name" value="Leu-rich_rpt"/>
</dbReference>
<reference evidence="5" key="1">
    <citation type="submission" date="2016-09" db="EMBL/GenBank/DDBJ databases">
        <authorList>
            <person name="Gulvik C.A."/>
        </authorList>
    </citation>
    <scope>NUCLEOTIDE SEQUENCE [LARGE SCALE GENOMIC DNA]</scope>
    <source>
        <strain evidence="5">LMG 26306</strain>
    </source>
</reference>
<dbReference type="InterPro" id="IPR050576">
    <property type="entry name" value="Cilia_flagella_integrity"/>
</dbReference>
<dbReference type="SMART" id="SM00278">
    <property type="entry name" value="HhH1"/>
    <property type="match status" value="2"/>
</dbReference>
<dbReference type="PANTHER" id="PTHR45973:SF35">
    <property type="entry name" value="LEUCINE-RICH REPEAT-CONTAINING PROTEIN 43"/>
    <property type="match status" value="1"/>
</dbReference>
<dbReference type="EMBL" id="MIKB01000001">
    <property type="protein sequence ID" value="OEG19340.1"/>
    <property type="molecule type" value="Genomic_DNA"/>
</dbReference>
<keyword evidence="1" id="KW-0433">Leucine-rich repeat</keyword>
<dbReference type="Gene3D" id="1.10.150.320">
    <property type="entry name" value="Photosystem II 12 kDa extrinsic protein"/>
    <property type="match status" value="1"/>
</dbReference>
<evidence type="ECO:0000313" key="4">
    <source>
        <dbReference type="EMBL" id="OEG19340.1"/>
    </source>
</evidence>
<dbReference type="InterPro" id="IPR032675">
    <property type="entry name" value="LRR_dom_sf"/>
</dbReference>
<sequence>MRKIKSTLVILLIVFFVTGIPKDAKASGGININEANYEELQKIKGIGKVIAQRIIEERPYDSLDDLIRVKGIGKVTLEEIKNQGLAYKKVSFDGVFPAKIIDIFESSSIAYSVGEGLNKSINDFVTEKELEEVKSVEANPEKYPVVYSLSGVQYLKNLYFLDVSDNKLRNLNGLEKIEYLQLYANNNQINDISGLKNLKFSDDLHLFNNQIDSIEYLSNLEAVNHFILDQNNISDLSPIGKMRFIGGLCLSGNPISSFASLKTVEYFVFVSFNGQSYYNYSDLEVAFPNMTNM</sequence>
<dbReference type="PANTHER" id="PTHR45973">
    <property type="entry name" value="PROTEIN PHOSPHATASE 1 REGULATORY SUBUNIT SDS22-RELATED"/>
    <property type="match status" value="1"/>
</dbReference>
<evidence type="ECO:0000256" key="2">
    <source>
        <dbReference type="ARBA" id="ARBA00022737"/>
    </source>
</evidence>
<dbReference type="SUPFAM" id="SSF52058">
    <property type="entry name" value="L domain-like"/>
    <property type="match status" value="1"/>
</dbReference>
<dbReference type="SUPFAM" id="SSF81585">
    <property type="entry name" value="PsbU/PolX domain-like"/>
    <property type="match status" value="1"/>
</dbReference>
<dbReference type="OrthoDB" id="2195252at2"/>
<dbReference type="Pfam" id="PF12836">
    <property type="entry name" value="HHH_3"/>
    <property type="match status" value="1"/>
</dbReference>
<keyword evidence="5" id="KW-1185">Reference proteome</keyword>
<comment type="caution">
    <text evidence="4">The sequence shown here is derived from an EMBL/GenBank/DDBJ whole genome shotgun (WGS) entry which is preliminary data.</text>
</comment>
<organism evidence="4 5">
    <name type="scientific">Enterococcus quebecensis</name>
    <dbReference type="NCBI Taxonomy" id="903983"/>
    <lineage>
        <taxon>Bacteria</taxon>
        <taxon>Bacillati</taxon>
        <taxon>Bacillota</taxon>
        <taxon>Bacilli</taxon>
        <taxon>Lactobacillales</taxon>
        <taxon>Enterococcaceae</taxon>
        <taxon>Enterococcus</taxon>
    </lineage>
</organism>
<proteinExistence type="predicted"/>
<gene>
    <name evidence="4" type="ORF">BCR23_01225</name>
</gene>
<feature type="domain" description="Helix-hairpin-helix DNA-binding motif class 1" evidence="3">
    <location>
        <begin position="38"/>
        <end position="57"/>
    </location>
</feature>
<dbReference type="PROSITE" id="PS51450">
    <property type="entry name" value="LRR"/>
    <property type="match status" value="1"/>
</dbReference>
<dbReference type="GO" id="GO:0006281">
    <property type="term" value="P:DNA repair"/>
    <property type="evidence" value="ECO:0007669"/>
    <property type="project" value="InterPro"/>
</dbReference>
<accession>A0A1E5H3V5</accession>
<dbReference type="InterPro" id="IPR003583">
    <property type="entry name" value="Hlx-hairpin-Hlx_DNA-bd_motif"/>
</dbReference>
<dbReference type="Proteomes" id="UP000094764">
    <property type="component" value="Unassembled WGS sequence"/>
</dbReference>
<keyword evidence="2" id="KW-0677">Repeat</keyword>
<evidence type="ECO:0000313" key="5">
    <source>
        <dbReference type="Proteomes" id="UP000094764"/>
    </source>
</evidence>
<dbReference type="GO" id="GO:0003677">
    <property type="term" value="F:DNA binding"/>
    <property type="evidence" value="ECO:0007669"/>
    <property type="project" value="InterPro"/>
</dbReference>
<protein>
    <recommendedName>
        <fullName evidence="3">Helix-hairpin-helix DNA-binding motif class 1 domain-containing protein</fullName>
    </recommendedName>
</protein>
<evidence type="ECO:0000256" key="1">
    <source>
        <dbReference type="ARBA" id="ARBA00022614"/>
    </source>
</evidence>